<dbReference type="InterPro" id="IPR012674">
    <property type="entry name" value="Calycin"/>
</dbReference>
<evidence type="ECO:0000256" key="3">
    <source>
        <dbReference type="RuleBase" id="RU003696"/>
    </source>
</evidence>
<dbReference type="FunFam" id="2.40.128.20:FF:000001">
    <property type="entry name" value="Fatty acid-binding protein, adipocyte"/>
    <property type="match status" value="1"/>
</dbReference>
<dbReference type="EMBL" id="LIAE01010341">
    <property type="protein sequence ID" value="PAV62853.1"/>
    <property type="molecule type" value="Genomic_DNA"/>
</dbReference>
<proteinExistence type="inferred from homology"/>
<keyword evidence="3" id="KW-0813">Transport</keyword>
<feature type="domain" description="Cytosolic fatty-acid binding proteins" evidence="4">
    <location>
        <begin position="9"/>
        <end position="26"/>
    </location>
</feature>
<dbReference type="InterPro" id="IPR000463">
    <property type="entry name" value="Fatty_acid-bd"/>
</dbReference>
<accession>A0A2A2JME7</accession>
<gene>
    <name evidence="5" type="ORF">WR25_15922</name>
</gene>
<dbReference type="PROSITE" id="PS00214">
    <property type="entry name" value="FABP"/>
    <property type="match status" value="1"/>
</dbReference>
<dbReference type="CDD" id="cd00742">
    <property type="entry name" value="FABP"/>
    <property type="match status" value="1"/>
</dbReference>
<dbReference type="PANTHER" id="PTHR11955">
    <property type="entry name" value="FATTY ACID BINDING PROTEIN"/>
    <property type="match status" value="1"/>
</dbReference>
<keyword evidence="6" id="KW-1185">Reference proteome</keyword>
<reference evidence="5 6" key="1">
    <citation type="journal article" date="2017" name="Curr. Biol.">
        <title>Genome architecture and evolution of a unichromosomal asexual nematode.</title>
        <authorList>
            <person name="Fradin H."/>
            <person name="Zegar C."/>
            <person name="Gutwein M."/>
            <person name="Lucas J."/>
            <person name="Kovtun M."/>
            <person name="Corcoran D."/>
            <person name="Baugh L.R."/>
            <person name="Kiontke K."/>
            <person name="Gunsalus K."/>
            <person name="Fitch D.H."/>
            <person name="Piano F."/>
        </authorList>
    </citation>
    <scope>NUCLEOTIDE SEQUENCE [LARGE SCALE GENOMIC DNA]</scope>
    <source>
        <strain evidence="5">PF1309</strain>
    </source>
</reference>
<dbReference type="Proteomes" id="UP000218231">
    <property type="component" value="Unassembled WGS sequence"/>
</dbReference>
<dbReference type="SUPFAM" id="SSF50814">
    <property type="entry name" value="Lipocalins"/>
    <property type="match status" value="1"/>
</dbReference>
<dbReference type="Pfam" id="PF00061">
    <property type="entry name" value="Lipocalin"/>
    <property type="match status" value="1"/>
</dbReference>
<evidence type="ECO:0000256" key="1">
    <source>
        <dbReference type="ARBA" id="ARBA00008390"/>
    </source>
</evidence>
<evidence type="ECO:0000313" key="6">
    <source>
        <dbReference type="Proteomes" id="UP000218231"/>
    </source>
</evidence>
<dbReference type="GO" id="GO:0005504">
    <property type="term" value="F:fatty acid binding"/>
    <property type="evidence" value="ECO:0007669"/>
    <property type="project" value="UniProtKB-ARBA"/>
</dbReference>
<sequence length="136" mass="15136">MSIQSVIVGKWNFESSENFDAYMKEAGVGMMTRTVAAKLKPTLEFVVEGDNWTMTSVSTFKTHVSKFTIGKEQDDKTADGRDVKSLYTLENDHLIQVEKSNSGGKDSHIDRYIDGGKLVIICECNGVKSTRVYTKA</sequence>
<name>A0A2A2JME7_9BILA</name>
<dbReference type="STRING" id="2018661.A0A2A2JME7"/>
<comment type="caution">
    <text evidence="5">The sequence shown here is derived from an EMBL/GenBank/DDBJ whole genome shotgun (WGS) entry which is preliminary data.</text>
</comment>
<evidence type="ECO:0000256" key="2">
    <source>
        <dbReference type="ARBA" id="ARBA00023121"/>
    </source>
</evidence>
<dbReference type="InterPro" id="IPR000566">
    <property type="entry name" value="Lipocln_cytosolic_FA-bd_dom"/>
</dbReference>
<evidence type="ECO:0000259" key="4">
    <source>
        <dbReference type="PROSITE" id="PS00214"/>
    </source>
</evidence>
<dbReference type="OrthoDB" id="412780at2759"/>
<comment type="similarity">
    <text evidence="1 3">Belongs to the calycin superfamily. Fatty-acid binding protein (FABP) family.</text>
</comment>
<dbReference type="Gene3D" id="2.40.128.20">
    <property type="match status" value="1"/>
</dbReference>
<organism evidence="5 6">
    <name type="scientific">Diploscapter pachys</name>
    <dbReference type="NCBI Taxonomy" id="2018661"/>
    <lineage>
        <taxon>Eukaryota</taxon>
        <taxon>Metazoa</taxon>
        <taxon>Ecdysozoa</taxon>
        <taxon>Nematoda</taxon>
        <taxon>Chromadorea</taxon>
        <taxon>Rhabditida</taxon>
        <taxon>Rhabditina</taxon>
        <taxon>Rhabditomorpha</taxon>
        <taxon>Rhabditoidea</taxon>
        <taxon>Rhabditidae</taxon>
        <taxon>Diploscapter</taxon>
    </lineage>
</organism>
<dbReference type="AlphaFoldDB" id="A0A2A2JME7"/>
<protein>
    <recommendedName>
        <fullName evidence="4">Cytosolic fatty-acid binding proteins domain-containing protein</fullName>
    </recommendedName>
</protein>
<dbReference type="InterPro" id="IPR031259">
    <property type="entry name" value="ILBP"/>
</dbReference>
<dbReference type="PRINTS" id="PR00178">
    <property type="entry name" value="FATTYACIDBP"/>
</dbReference>
<evidence type="ECO:0000313" key="5">
    <source>
        <dbReference type="EMBL" id="PAV62853.1"/>
    </source>
</evidence>
<keyword evidence="2" id="KW-0446">Lipid-binding</keyword>